<sequence length="436" mass="46066">MGYTAIEKVLARVCGKPCVRAGEVVYPDPDMVMIHDGLVKETKVELDRIGIGRVAAPQKVMMVSDHDVVYGSARAAERGAFNRQAAAQWGVAQFYDAGRGGHGHIFPMEQGKVLPGMFYFDNDTHATNAGAVGAFGLRVGNEISRVLATGTTWVEVPRTVLLELRGRLALGVMARDIGFYLARQVKEGVLDIDMDYRVLEYGGDVDAFGFGARVALCSTPTEMRAAGVFVPPSPAMLAYCRRHAQRDFEPVYSDPDAQYESRHAIALADIVPQVALPGNVGNAVDIGAAVGTRVDHAFVGSCGSGTYEDLLCVASLLKGRRVADGVRLFVVPGSERSTRRLAEEGVMQILLEAGAMLLPAGCGPCNDAVVGPLAPGEASISTATNNNAGRFGPTDARLFLGSPATVAASAVAGCIADPRGLDADPVLRRQSEAAYA</sequence>
<dbReference type="InterPro" id="IPR015931">
    <property type="entry name" value="Acnase/IPM_dHydase_lsu_aba_1/3"/>
</dbReference>
<dbReference type="RefSeq" id="WP_066658946.1">
    <property type="nucleotide sequence ID" value="NZ_CBCSCL010000009.1"/>
</dbReference>
<comment type="subunit">
    <text evidence="1">Heterodimer of LeuC and LeuD.</text>
</comment>
<proteinExistence type="predicted"/>
<evidence type="ECO:0000256" key="4">
    <source>
        <dbReference type="ARBA" id="ARBA00023014"/>
    </source>
</evidence>
<reference evidence="7 8" key="1">
    <citation type="submission" date="2016-06" db="EMBL/GenBank/DDBJ databases">
        <title>Complete genome sequences of Bordetella bronchialis and Bordetella flabilis.</title>
        <authorList>
            <person name="LiPuma J.J."/>
            <person name="Spilker T."/>
        </authorList>
    </citation>
    <scope>NUCLEOTIDE SEQUENCE [LARGE SCALE GENOMIC DNA]</scope>
    <source>
        <strain evidence="7 8">AU10664</strain>
    </source>
</reference>
<keyword evidence="2" id="KW-0479">Metal-binding</keyword>
<evidence type="ECO:0000256" key="2">
    <source>
        <dbReference type="ARBA" id="ARBA00022723"/>
    </source>
</evidence>
<dbReference type="Pfam" id="PF00330">
    <property type="entry name" value="Aconitase"/>
    <property type="match status" value="2"/>
</dbReference>
<keyword evidence="8" id="KW-1185">Reference proteome</keyword>
<dbReference type="InterPro" id="IPR001030">
    <property type="entry name" value="Acoase/IPM_deHydtase_lsu_aba"/>
</dbReference>
<keyword evidence="5" id="KW-0456">Lyase</keyword>
<dbReference type="KEGG" id="bfz:BAU07_14410"/>
<evidence type="ECO:0000256" key="1">
    <source>
        <dbReference type="ARBA" id="ARBA00011271"/>
    </source>
</evidence>
<evidence type="ECO:0000313" key="8">
    <source>
        <dbReference type="Proteomes" id="UP000091926"/>
    </source>
</evidence>
<feature type="domain" description="Aconitase/3-isopropylmalate dehydratase large subunit alpha/beta/alpha" evidence="6">
    <location>
        <begin position="292"/>
        <end position="413"/>
    </location>
</feature>
<dbReference type="STRING" id="463014.BAU07_14410"/>
<evidence type="ECO:0000256" key="3">
    <source>
        <dbReference type="ARBA" id="ARBA00023004"/>
    </source>
</evidence>
<dbReference type="EMBL" id="CP016172">
    <property type="protein sequence ID" value="ANN78128.1"/>
    <property type="molecule type" value="Genomic_DNA"/>
</dbReference>
<evidence type="ECO:0000259" key="6">
    <source>
        <dbReference type="Pfam" id="PF00330"/>
    </source>
</evidence>
<feature type="domain" description="Aconitase/3-isopropylmalate dehydratase large subunit alpha/beta/alpha" evidence="6">
    <location>
        <begin position="62"/>
        <end position="289"/>
    </location>
</feature>
<keyword evidence="4" id="KW-0411">Iron-sulfur</keyword>
<dbReference type="SUPFAM" id="SSF53732">
    <property type="entry name" value="Aconitase iron-sulfur domain"/>
    <property type="match status" value="1"/>
</dbReference>
<dbReference type="GO" id="GO:0016829">
    <property type="term" value="F:lyase activity"/>
    <property type="evidence" value="ECO:0007669"/>
    <property type="project" value="UniProtKB-KW"/>
</dbReference>
<evidence type="ECO:0000313" key="7">
    <source>
        <dbReference type="EMBL" id="ANN78128.1"/>
    </source>
</evidence>
<dbReference type="AlphaFoldDB" id="A0A193GEU6"/>
<dbReference type="Gene3D" id="3.30.499.10">
    <property type="entry name" value="Aconitase, domain 3"/>
    <property type="match status" value="2"/>
</dbReference>
<dbReference type="OrthoDB" id="9802769at2"/>
<protein>
    <recommendedName>
        <fullName evidence="6">Aconitase/3-isopropylmalate dehydratase large subunit alpha/beta/alpha domain-containing protein</fullName>
    </recommendedName>
</protein>
<dbReference type="PANTHER" id="PTHR43822">
    <property type="entry name" value="HOMOACONITASE, MITOCHONDRIAL-RELATED"/>
    <property type="match status" value="1"/>
</dbReference>
<name>A0A193GEU6_9BORD</name>
<organism evidence="7 8">
    <name type="scientific">Bordetella flabilis</name>
    <dbReference type="NCBI Taxonomy" id="463014"/>
    <lineage>
        <taxon>Bacteria</taxon>
        <taxon>Pseudomonadati</taxon>
        <taxon>Pseudomonadota</taxon>
        <taxon>Betaproteobacteria</taxon>
        <taxon>Burkholderiales</taxon>
        <taxon>Alcaligenaceae</taxon>
        <taxon>Bordetella</taxon>
    </lineage>
</organism>
<dbReference type="PANTHER" id="PTHR43822:SF21">
    <property type="entry name" value="3-ISOPROPYLMALATE DEHYDRATASE LARGE SUBUNIT 1"/>
    <property type="match status" value="1"/>
</dbReference>
<dbReference type="GO" id="GO:0051536">
    <property type="term" value="F:iron-sulfur cluster binding"/>
    <property type="evidence" value="ECO:0007669"/>
    <property type="project" value="UniProtKB-KW"/>
</dbReference>
<evidence type="ECO:0000256" key="5">
    <source>
        <dbReference type="ARBA" id="ARBA00023239"/>
    </source>
</evidence>
<gene>
    <name evidence="7" type="ORF">BAU07_14410</name>
</gene>
<dbReference type="GO" id="GO:0046872">
    <property type="term" value="F:metal ion binding"/>
    <property type="evidence" value="ECO:0007669"/>
    <property type="project" value="UniProtKB-KW"/>
</dbReference>
<dbReference type="GO" id="GO:0043436">
    <property type="term" value="P:oxoacid metabolic process"/>
    <property type="evidence" value="ECO:0007669"/>
    <property type="project" value="UniProtKB-ARBA"/>
</dbReference>
<keyword evidence="3" id="KW-0408">Iron</keyword>
<dbReference type="InterPro" id="IPR036008">
    <property type="entry name" value="Aconitase_4Fe-4S_dom"/>
</dbReference>
<accession>A0A193GEU6</accession>
<dbReference type="InterPro" id="IPR050067">
    <property type="entry name" value="IPM_dehydratase_rel_enz"/>
</dbReference>
<dbReference type="Proteomes" id="UP000091926">
    <property type="component" value="Chromosome"/>
</dbReference>